<evidence type="ECO:0000259" key="9">
    <source>
        <dbReference type="Pfam" id="PF03070"/>
    </source>
</evidence>
<dbReference type="InterPro" id="IPR050967">
    <property type="entry name" value="Thiamine_Salvage_TenA"/>
</dbReference>
<dbReference type="PANTHER" id="PTHR43198:SF2">
    <property type="entry name" value="SI:CH1073-67J19.1-RELATED"/>
    <property type="match status" value="1"/>
</dbReference>
<sequence>MKFNQYLLSKSKAKRQTIAGTAFVQALINGTLSQNARNYYVAQDHFYVDKFDAFFQTVTQKLPQTLQAQQPHGNGLEAEAHQALKPDEDLSNISVGDHNLTYLKHIEVAVSQSDPVAGILALLPCTESYHLLAREFSEQAALPFQDWFNYYTSQDYMATTHWLWQTLNTLVPDIGVLSVEQLAAWTKIYQQAYEDEINFWQAVPMTKDN</sequence>
<dbReference type="PANTHER" id="PTHR43198">
    <property type="entry name" value="BIFUNCTIONAL TH2 PROTEIN"/>
    <property type="match status" value="1"/>
</dbReference>
<dbReference type="InterPro" id="IPR016084">
    <property type="entry name" value="Haem_Oase-like_multi-hlx"/>
</dbReference>
<dbReference type="EC" id="3.5.99.2" evidence="5"/>
<dbReference type="UniPathway" id="UPA00060"/>
<comment type="catalytic activity">
    <reaction evidence="1">
        <text>4-amino-5-aminomethyl-2-methylpyrimidine + H2O = 4-amino-5-hydroxymethyl-2-methylpyrimidine + NH4(+)</text>
        <dbReference type="Rhea" id="RHEA:31799"/>
        <dbReference type="ChEBI" id="CHEBI:15377"/>
        <dbReference type="ChEBI" id="CHEBI:16892"/>
        <dbReference type="ChEBI" id="CHEBI:28938"/>
        <dbReference type="ChEBI" id="CHEBI:63416"/>
        <dbReference type="EC" id="3.5.99.2"/>
    </reaction>
</comment>
<organism evidence="10 11">
    <name type="scientific">Weissella coleopterorum</name>
    <dbReference type="NCBI Taxonomy" id="2714949"/>
    <lineage>
        <taxon>Bacteria</taxon>
        <taxon>Bacillati</taxon>
        <taxon>Bacillota</taxon>
        <taxon>Bacilli</taxon>
        <taxon>Lactobacillales</taxon>
        <taxon>Lactobacillaceae</taxon>
        <taxon>Weissella</taxon>
    </lineage>
</organism>
<evidence type="ECO:0000256" key="7">
    <source>
        <dbReference type="ARBA" id="ARBA00022977"/>
    </source>
</evidence>
<keyword evidence="11" id="KW-1185">Reference proteome</keyword>
<evidence type="ECO:0000313" key="10">
    <source>
        <dbReference type="EMBL" id="QIL50284.1"/>
    </source>
</evidence>
<dbReference type="Proteomes" id="UP000500741">
    <property type="component" value="Chromosome"/>
</dbReference>
<dbReference type="Pfam" id="PF03070">
    <property type="entry name" value="TENA_THI-4"/>
    <property type="match status" value="1"/>
</dbReference>
<dbReference type="SUPFAM" id="SSF48613">
    <property type="entry name" value="Heme oxygenase-like"/>
    <property type="match status" value="1"/>
</dbReference>
<gene>
    <name evidence="10" type="ORF">G7084_02455</name>
</gene>
<dbReference type="KEGG" id="wco:G7084_02455"/>
<name>A0A6G8AYZ3_9LACO</name>
<dbReference type="InterPro" id="IPR004305">
    <property type="entry name" value="Thiaminase-2/PQQC"/>
</dbReference>
<evidence type="ECO:0000256" key="5">
    <source>
        <dbReference type="ARBA" id="ARBA00012684"/>
    </source>
</evidence>
<dbReference type="Gene3D" id="1.20.910.10">
    <property type="entry name" value="Heme oxygenase-like"/>
    <property type="match status" value="1"/>
</dbReference>
<dbReference type="AlphaFoldDB" id="A0A6G8AYZ3"/>
<comment type="catalytic activity">
    <reaction evidence="8">
        <text>thiamine + H2O = 5-(2-hydroxyethyl)-4-methylthiazole + 4-amino-5-hydroxymethyl-2-methylpyrimidine + H(+)</text>
        <dbReference type="Rhea" id="RHEA:17509"/>
        <dbReference type="ChEBI" id="CHEBI:15377"/>
        <dbReference type="ChEBI" id="CHEBI:15378"/>
        <dbReference type="ChEBI" id="CHEBI:16892"/>
        <dbReference type="ChEBI" id="CHEBI:17957"/>
        <dbReference type="ChEBI" id="CHEBI:18385"/>
        <dbReference type="EC" id="3.5.99.2"/>
    </reaction>
</comment>
<reference evidence="10 11" key="1">
    <citation type="submission" date="2020-03" db="EMBL/GenBank/DDBJ databases">
        <title>Weissella sp. nov., isolated from Cybister lewisianus.</title>
        <authorList>
            <person name="Hyun D.-W."/>
            <person name="Bae J.-W."/>
        </authorList>
    </citation>
    <scope>NUCLEOTIDE SEQUENCE [LARGE SCALE GENOMIC DNA]</scope>
    <source>
        <strain evidence="10 11">HDW19</strain>
    </source>
</reference>
<comment type="subunit">
    <text evidence="4">Homotetramer.</text>
</comment>
<evidence type="ECO:0000256" key="3">
    <source>
        <dbReference type="ARBA" id="ARBA00010264"/>
    </source>
</evidence>
<evidence type="ECO:0000256" key="6">
    <source>
        <dbReference type="ARBA" id="ARBA00013647"/>
    </source>
</evidence>
<comment type="similarity">
    <text evidence="3">Belongs to the TenA family.</text>
</comment>
<evidence type="ECO:0000313" key="11">
    <source>
        <dbReference type="Proteomes" id="UP000500741"/>
    </source>
</evidence>
<evidence type="ECO:0000256" key="8">
    <source>
        <dbReference type="ARBA" id="ARBA00048337"/>
    </source>
</evidence>
<dbReference type="CDD" id="cd16099">
    <property type="entry name" value="TenA_PqqC-like"/>
    <property type="match status" value="1"/>
</dbReference>
<dbReference type="RefSeq" id="WP_166009739.1">
    <property type="nucleotide sequence ID" value="NZ_CP049888.1"/>
</dbReference>
<feature type="domain" description="Thiaminase-2/PQQC" evidence="9">
    <location>
        <begin position="87"/>
        <end position="202"/>
    </location>
</feature>
<dbReference type="GO" id="GO:0009228">
    <property type="term" value="P:thiamine biosynthetic process"/>
    <property type="evidence" value="ECO:0007669"/>
    <property type="project" value="UniProtKB-KW"/>
</dbReference>
<keyword evidence="7" id="KW-0784">Thiamine biosynthesis</keyword>
<dbReference type="GO" id="GO:0005829">
    <property type="term" value="C:cytosol"/>
    <property type="evidence" value="ECO:0007669"/>
    <property type="project" value="TreeGrafter"/>
</dbReference>
<evidence type="ECO:0000256" key="2">
    <source>
        <dbReference type="ARBA" id="ARBA00004948"/>
    </source>
</evidence>
<accession>A0A6G8AYZ3</accession>
<dbReference type="GO" id="GO:0009229">
    <property type="term" value="P:thiamine diphosphate biosynthetic process"/>
    <property type="evidence" value="ECO:0007669"/>
    <property type="project" value="UniProtKB-UniPathway"/>
</dbReference>
<evidence type="ECO:0000256" key="1">
    <source>
        <dbReference type="ARBA" id="ARBA00001881"/>
    </source>
</evidence>
<protein>
    <recommendedName>
        <fullName evidence="6">Aminopyrimidine aminohydrolase</fullName>
        <ecNumber evidence="5">3.5.99.2</ecNumber>
    </recommendedName>
</protein>
<dbReference type="EMBL" id="CP049888">
    <property type="protein sequence ID" value="QIL50284.1"/>
    <property type="molecule type" value="Genomic_DNA"/>
</dbReference>
<evidence type="ECO:0000256" key="4">
    <source>
        <dbReference type="ARBA" id="ARBA00011881"/>
    </source>
</evidence>
<proteinExistence type="inferred from homology"/>
<dbReference type="GO" id="GO:0050334">
    <property type="term" value="F:thiaminase activity"/>
    <property type="evidence" value="ECO:0007669"/>
    <property type="project" value="UniProtKB-EC"/>
</dbReference>
<comment type="pathway">
    <text evidence="2">Cofactor biosynthesis; thiamine diphosphate biosynthesis.</text>
</comment>